<proteinExistence type="predicted"/>
<dbReference type="EMBL" id="JBBCAQ010000034">
    <property type="protein sequence ID" value="KAK7579837.1"/>
    <property type="molecule type" value="Genomic_DNA"/>
</dbReference>
<comment type="caution">
    <text evidence="2">The sequence shown here is derived from an EMBL/GenBank/DDBJ whole genome shotgun (WGS) entry which is preliminary data.</text>
</comment>
<sequence length="49" mass="5313">MCSIRACNATRPAPESTDRPPDALKMRHLHAVAPRLSANALQFSTKPLA</sequence>
<accession>A0AAN9Y0G9</accession>
<protein>
    <submittedName>
        <fullName evidence="2">Uncharacterized protein</fullName>
    </submittedName>
</protein>
<name>A0AAN9Y0G9_9HEMI</name>
<reference evidence="2 3" key="1">
    <citation type="submission" date="2024-03" db="EMBL/GenBank/DDBJ databases">
        <title>Adaptation during the transition from Ophiocordyceps entomopathogen to insect associate is accompanied by gene loss and intensified selection.</title>
        <authorList>
            <person name="Ward C.M."/>
            <person name="Onetto C.A."/>
            <person name="Borneman A.R."/>
        </authorList>
    </citation>
    <scope>NUCLEOTIDE SEQUENCE [LARGE SCALE GENOMIC DNA]</scope>
    <source>
        <strain evidence="2">AWRI1</strain>
        <tissue evidence="2">Single Adult Female</tissue>
    </source>
</reference>
<organism evidence="2 3">
    <name type="scientific">Parthenolecanium corni</name>
    <dbReference type="NCBI Taxonomy" id="536013"/>
    <lineage>
        <taxon>Eukaryota</taxon>
        <taxon>Metazoa</taxon>
        <taxon>Ecdysozoa</taxon>
        <taxon>Arthropoda</taxon>
        <taxon>Hexapoda</taxon>
        <taxon>Insecta</taxon>
        <taxon>Pterygota</taxon>
        <taxon>Neoptera</taxon>
        <taxon>Paraneoptera</taxon>
        <taxon>Hemiptera</taxon>
        <taxon>Sternorrhyncha</taxon>
        <taxon>Coccoidea</taxon>
        <taxon>Coccidae</taxon>
        <taxon>Parthenolecanium</taxon>
    </lineage>
</organism>
<evidence type="ECO:0000256" key="1">
    <source>
        <dbReference type="SAM" id="MobiDB-lite"/>
    </source>
</evidence>
<feature type="region of interest" description="Disordered" evidence="1">
    <location>
        <begin position="1"/>
        <end position="22"/>
    </location>
</feature>
<gene>
    <name evidence="2" type="ORF">V9T40_000466</name>
</gene>
<keyword evidence="3" id="KW-1185">Reference proteome</keyword>
<evidence type="ECO:0000313" key="2">
    <source>
        <dbReference type="EMBL" id="KAK7579837.1"/>
    </source>
</evidence>
<dbReference type="AlphaFoldDB" id="A0AAN9Y0G9"/>
<evidence type="ECO:0000313" key="3">
    <source>
        <dbReference type="Proteomes" id="UP001367676"/>
    </source>
</evidence>
<dbReference type="Proteomes" id="UP001367676">
    <property type="component" value="Unassembled WGS sequence"/>
</dbReference>